<sequence length="129" mass="13447">MKGIETFGTRGVALGVLGACALALSGCGETGPGPASASTRTQVMASQYGAAPAPLMGLDARKLVALFGAPRLDIRDRTVRKLQFTTGRCVIDTYLYAPAKGKEPQVTHVDSRLPTGEDVELAKCEVPGK</sequence>
<dbReference type="Proteomes" id="UP000552700">
    <property type="component" value="Unassembled WGS sequence"/>
</dbReference>
<dbReference type="RefSeq" id="WP_184080743.1">
    <property type="nucleotide sequence ID" value="NZ_JACIJP010000003.1"/>
</dbReference>
<evidence type="ECO:0000313" key="1">
    <source>
        <dbReference type="EMBL" id="MBB6124564.1"/>
    </source>
</evidence>
<organism evidence="1 2">
    <name type="scientific">Sphingobium subterraneum</name>
    <dbReference type="NCBI Taxonomy" id="627688"/>
    <lineage>
        <taxon>Bacteria</taxon>
        <taxon>Pseudomonadati</taxon>
        <taxon>Pseudomonadota</taxon>
        <taxon>Alphaproteobacteria</taxon>
        <taxon>Sphingomonadales</taxon>
        <taxon>Sphingomonadaceae</taxon>
        <taxon>Sphingobium</taxon>
    </lineage>
</organism>
<comment type="caution">
    <text evidence="1">The sequence shown here is derived from an EMBL/GenBank/DDBJ whole genome shotgun (WGS) entry which is preliminary data.</text>
</comment>
<evidence type="ECO:0008006" key="3">
    <source>
        <dbReference type="Google" id="ProtNLM"/>
    </source>
</evidence>
<gene>
    <name evidence="1" type="ORF">FHS92_002309</name>
</gene>
<protein>
    <recommendedName>
        <fullName evidence="3">Lipoprotein</fullName>
    </recommendedName>
</protein>
<keyword evidence="2" id="KW-1185">Reference proteome</keyword>
<name>A0A841J1I5_9SPHN</name>
<accession>A0A841J1I5</accession>
<evidence type="ECO:0000313" key="2">
    <source>
        <dbReference type="Proteomes" id="UP000552700"/>
    </source>
</evidence>
<dbReference type="EMBL" id="JACIJP010000003">
    <property type="protein sequence ID" value="MBB6124564.1"/>
    <property type="molecule type" value="Genomic_DNA"/>
</dbReference>
<proteinExistence type="predicted"/>
<reference evidence="1 2" key="1">
    <citation type="submission" date="2020-08" db="EMBL/GenBank/DDBJ databases">
        <title>Genomic Encyclopedia of Type Strains, Phase IV (KMG-IV): sequencing the most valuable type-strain genomes for metagenomic binning, comparative biology and taxonomic classification.</title>
        <authorList>
            <person name="Goeker M."/>
        </authorList>
    </citation>
    <scope>NUCLEOTIDE SEQUENCE [LARGE SCALE GENOMIC DNA]</scope>
    <source>
        <strain evidence="1 2">DSM 102255</strain>
    </source>
</reference>
<dbReference type="PROSITE" id="PS51257">
    <property type="entry name" value="PROKAR_LIPOPROTEIN"/>
    <property type="match status" value="1"/>
</dbReference>
<dbReference type="AlphaFoldDB" id="A0A841J1I5"/>